<accession>A0A2N4U367</accession>
<dbReference type="AlphaFoldDB" id="A0A2N4U367"/>
<gene>
    <name evidence="2" type="ORF">CR159_12775</name>
</gene>
<dbReference type="EMBL" id="PDNW01000010">
    <property type="protein sequence ID" value="PLC49472.1"/>
    <property type="molecule type" value="Genomic_DNA"/>
</dbReference>
<dbReference type="Proteomes" id="UP000234190">
    <property type="component" value="Unassembled WGS sequence"/>
</dbReference>
<name>A0A2N4U367_9BURK</name>
<reference evidence="2 3" key="1">
    <citation type="submission" date="2017-10" db="EMBL/GenBank/DDBJ databases">
        <title>Two draft genome sequences of Pusillimonas sp. strains isolated from a nitrate- and radionuclide-contaminated groundwater in Russia.</title>
        <authorList>
            <person name="Grouzdev D.S."/>
            <person name="Tourova T.P."/>
            <person name="Goeva M.A."/>
            <person name="Babich T.L."/>
            <person name="Sokolova D.S."/>
            <person name="Abdullin R."/>
            <person name="Poltaraus A.B."/>
            <person name="Toshchakov S.V."/>
            <person name="Nazina T.N."/>
        </authorList>
    </citation>
    <scope>NUCLEOTIDE SEQUENCE [LARGE SCALE GENOMIC DNA]</scope>
    <source>
        <strain evidence="2 3">JR1/69-3-13</strain>
    </source>
</reference>
<evidence type="ECO:0000256" key="1">
    <source>
        <dbReference type="SAM" id="Phobius"/>
    </source>
</evidence>
<keyword evidence="1" id="KW-1133">Transmembrane helix</keyword>
<evidence type="ECO:0008006" key="4">
    <source>
        <dbReference type="Google" id="ProtNLM"/>
    </source>
</evidence>
<organism evidence="2 3">
    <name type="scientific">Pollutimonas subterranea</name>
    <dbReference type="NCBI Taxonomy" id="2045210"/>
    <lineage>
        <taxon>Bacteria</taxon>
        <taxon>Pseudomonadati</taxon>
        <taxon>Pseudomonadota</taxon>
        <taxon>Betaproteobacteria</taxon>
        <taxon>Burkholderiales</taxon>
        <taxon>Alcaligenaceae</taxon>
        <taxon>Pollutimonas</taxon>
    </lineage>
</organism>
<keyword evidence="3" id="KW-1185">Reference proteome</keyword>
<evidence type="ECO:0000313" key="3">
    <source>
        <dbReference type="Proteomes" id="UP000234190"/>
    </source>
</evidence>
<dbReference type="OrthoDB" id="5493674at2"/>
<evidence type="ECO:0000313" key="2">
    <source>
        <dbReference type="EMBL" id="PLC49472.1"/>
    </source>
</evidence>
<sequence>MKSMGISSSAAAQQGQALVLGMVLAGVAIVVFVRYFATGQVVAAKARQLHALDAAAYSGALTQARGMNFMAYINRAQVGHQLAMAHLVTLGSWASLGGTEARQLASGNPPAYLISMMFGGDHGAAYLAARKAVGFDARAGSHGELARAYADHDEVVRTVLTTVQDDVANSLPQARATAMQSVLARNYPDFPVDRGFDLTVDHDNWPGYVQQYSGRQRLHSFVEDVARVYRFLSPRDHTASNPWSVDVRCPHLRHELRRRGRTELDASGRWQSIDTQSYHALRSNKWIGCYYREYAMGWGWIPSAALPVMTDTHVGDAPADFSSQDFWRWVKEATDWDIVSGSDNPLANSRASANRQRWAGGGLPDYIDVSRQGVDVALLFGITLRHPGPQGLTITTQSAAETFFDRPHARPDGRHEYANLFHPYWQARLAAHAATQISDTTP</sequence>
<protein>
    <recommendedName>
        <fullName evidence="4">Flp pilus-assembly TadE/G-like</fullName>
    </recommendedName>
</protein>
<keyword evidence="1" id="KW-0812">Transmembrane</keyword>
<feature type="transmembrane region" description="Helical" evidence="1">
    <location>
        <begin position="17"/>
        <end position="37"/>
    </location>
</feature>
<keyword evidence="1" id="KW-0472">Membrane</keyword>
<proteinExistence type="predicted"/>
<comment type="caution">
    <text evidence="2">The sequence shown here is derived from an EMBL/GenBank/DDBJ whole genome shotgun (WGS) entry which is preliminary data.</text>
</comment>